<dbReference type="EMBL" id="JBCAWK010000010">
    <property type="protein sequence ID" value="KAK8847660.1"/>
    <property type="molecule type" value="Genomic_DNA"/>
</dbReference>
<feature type="signal peptide" evidence="4">
    <location>
        <begin position="1"/>
        <end position="16"/>
    </location>
</feature>
<dbReference type="PANTHER" id="PTHR11686:SF62">
    <property type="entry name" value="GLUTATHIONE HYDROLASE"/>
    <property type="match status" value="1"/>
</dbReference>
<comment type="function">
    <text evidence="3">Cleaves the gamma-glutamyl peptide bond of glutathione and glutathione conjugates.</text>
</comment>
<comment type="caution">
    <text evidence="5">The sequence shown here is derived from an EMBL/GenBank/DDBJ whole genome shotgun (WGS) entry which is preliminary data.</text>
</comment>
<dbReference type="EC" id="3.4.19.13" evidence="3"/>
<proteinExistence type="predicted"/>
<feature type="binding site" evidence="2">
    <location>
        <position position="437"/>
    </location>
    <ligand>
        <name>L-glutamate</name>
        <dbReference type="ChEBI" id="CHEBI:29985"/>
    </ligand>
</feature>
<dbReference type="InterPro" id="IPR043138">
    <property type="entry name" value="GGT_lsub"/>
</dbReference>
<dbReference type="InterPro" id="IPR029055">
    <property type="entry name" value="Ntn_hydrolases_N"/>
</dbReference>
<feature type="active site" description="Nucleophile" evidence="1">
    <location>
        <position position="396"/>
    </location>
</feature>
<dbReference type="InterPro" id="IPR043137">
    <property type="entry name" value="GGT_ssub_C"/>
</dbReference>
<dbReference type="Gene3D" id="3.60.20.40">
    <property type="match status" value="1"/>
</dbReference>
<dbReference type="FunFam" id="1.10.246.130:FF:000001">
    <property type="entry name" value="Gamma-glutamyltransferase 5 isoform 1"/>
    <property type="match status" value="1"/>
</dbReference>
<dbReference type="AlphaFoldDB" id="A0AAW0YWE7"/>
<reference evidence="5 6" key="1">
    <citation type="journal article" date="2024" name="bioRxiv">
        <title>Comparative genomics of Cryptococcus and Kwoniella reveals pathogenesis evolution and contrasting karyotype dynamics via intercentromeric recombination or chromosome fusion.</title>
        <authorList>
            <person name="Coelho M.A."/>
            <person name="David-Palma M."/>
            <person name="Shea T."/>
            <person name="Bowers K."/>
            <person name="McGinley-Smith S."/>
            <person name="Mohammad A.W."/>
            <person name="Gnirke A."/>
            <person name="Yurkov A.M."/>
            <person name="Nowrousian M."/>
            <person name="Sun S."/>
            <person name="Cuomo C.A."/>
            <person name="Heitman J."/>
        </authorList>
    </citation>
    <scope>NUCLEOTIDE SEQUENCE [LARGE SCALE GENOMIC DNA]</scope>
    <source>
        <strain evidence="5 6">CBS 13917</strain>
    </source>
</reference>
<dbReference type="GO" id="GO:0103068">
    <property type="term" value="F:leukotriene C4 gamma-glutamyl transferase activity"/>
    <property type="evidence" value="ECO:0007669"/>
    <property type="project" value="UniProtKB-EC"/>
</dbReference>
<dbReference type="InterPro" id="IPR000101">
    <property type="entry name" value="GGT_peptidase"/>
</dbReference>
<comment type="pathway">
    <text evidence="3">Sulfur metabolism; glutathione metabolism.</text>
</comment>
<organism evidence="5 6">
    <name type="scientific">Kwoniella newhampshirensis</name>
    <dbReference type="NCBI Taxonomy" id="1651941"/>
    <lineage>
        <taxon>Eukaryota</taxon>
        <taxon>Fungi</taxon>
        <taxon>Dikarya</taxon>
        <taxon>Basidiomycota</taxon>
        <taxon>Agaricomycotina</taxon>
        <taxon>Tremellomycetes</taxon>
        <taxon>Tremellales</taxon>
        <taxon>Cryptococcaceae</taxon>
        <taxon>Kwoniella</taxon>
    </lineage>
</organism>
<feature type="binding site" evidence="2">
    <location>
        <begin position="414"/>
        <end position="416"/>
    </location>
    <ligand>
        <name>L-glutamate</name>
        <dbReference type="ChEBI" id="CHEBI:29985"/>
    </ligand>
</feature>
<evidence type="ECO:0000256" key="1">
    <source>
        <dbReference type="PIRSR" id="PIRSR600101-1"/>
    </source>
</evidence>
<dbReference type="EC" id="2.3.2.2" evidence="3"/>
<comment type="catalytic activity">
    <reaction evidence="3">
        <text>glutathione + H2O = L-cysteinylglycine + L-glutamate</text>
        <dbReference type="Rhea" id="RHEA:28807"/>
        <dbReference type="ChEBI" id="CHEBI:15377"/>
        <dbReference type="ChEBI" id="CHEBI:29985"/>
        <dbReference type="ChEBI" id="CHEBI:57925"/>
        <dbReference type="ChEBI" id="CHEBI:61694"/>
        <dbReference type="EC" id="3.4.19.13"/>
    </reaction>
</comment>
<dbReference type="Proteomes" id="UP001388673">
    <property type="component" value="Unassembled WGS sequence"/>
</dbReference>
<keyword evidence="3" id="KW-0378">Hydrolase</keyword>
<comment type="catalytic activity">
    <reaction evidence="3">
        <text>an N-terminal (5-L-glutamyl)-[peptide] + an alpha-amino acid = 5-L-glutamyl amino acid + an N-terminal L-alpha-aminoacyl-[peptide]</text>
        <dbReference type="Rhea" id="RHEA:23904"/>
        <dbReference type="Rhea" id="RHEA-COMP:9780"/>
        <dbReference type="Rhea" id="RHEA-COMP:9795"/>
        <dbReference type="ChEBI" id="CHEBI:77644"/>
        <dbReference type="ChEBI" id="CHEBI:78597"/>
        <dbReference type="ChEBI" id="CHEBI:78599"/>
        <dbReference type="ChEBI" id="CHEBI:78608"/>
        <dbReference type="EC" id="2.3.2.2"/>
    </reaction>
</comment>
<protein>
    <recommendedName>
        <fullName evidence="3">Glutathione hydrolase</fullName>
        <ecNumber evidence="3">2.3.2.2</ecNumber>
        <ecNumber evidence="3">3.4.19.13</ecNumber>
    </recommendedName>
    <alternativeName>
        <fullName evidence="3">Gamma-glutamyltransferase</fullName>
    </alternativeName>
    <alternativeName>
        <fullName evidence="3">Gamma-glutamyltranspeptidase</fullName>
    </alternativeName>
</protein>
<evidence type="ECO:0000313" key="5">
    <source>
        <dbReference type="EMBL" id="KAK8847660.1"/>
    </source>
</evidence>
<name>A0AAW0YWE7_9TREE</name>
<dbReference type="GO" id="GO:0006751">
    <property type="term" value="P:glutathione catabolic process"/>
    <property type="evidence" value="ECO:0007669"/>
    <property type="project" value="UniProtKB-UniRule"/>
</dbReference>
<feature type="binding site" evidence="2">
    <location>
        <position position="120"/>
    </location>
    <ligand>
        <name>L-glutamate</name>
        <dbReference type="ChEBI" id="CHEBI:29985"/>
    </ligand>
</feature>
<dbReference type="KEGG" id="kne:92182777"/>
<dbReference type="PRINTS" id="PR01210">
    <property type="entry name" value="GGTRANSPTASE"/>
</dbReference>
<keyword evidence="4" id="KW-0732">Signal</keyword>
<evidence type="ECO:0000313" key="6">
    <source>
        <dbReference type="Proteomes" id="UP001388673"/>
    </source>
</evidence>
<feature type="binding site" evidence="2">
    <location>
        <position position="488"/>
    </location>
    <ligand>
        <name>L-glutamate</name>
        <dbReference type="ChEBI" id="CHEBI:29985"/>
    </ligand>
</feature>
<feature type="chain" id="PRO_5043575769" description="Glutathione hydrolase" evidence="4">
    <location>
        <begin position="17"/>
        <end position="592"/>
    </location>
</feature>
<accession>A0AAW0YWE7</accession>
<keyword evidence="3" id="KW-0808">Transferase</keyword>
<comment type="catalytic activity">
    <reaction evidence="3">
        <text>an S-substituted glutathione + H2O = an S-substituted L-cysteinylglycine + L-glutamate</text>
        <dbReference type="Rhea" id="RHEA:59468"/>
        <dbReference type="ChEBI" id="CHEBI:15377"/>
        <dbReference type="ChEBI" id="CHEBI:29985"/>
        <dbReference type="ChEBI" id="CHEBI:90779"/>
        <dbReference type="ChEBI" id="CHEBI:143103"/>
        <dbReference type="EC" id="3.4.19.13"/>
    </reaction>
</comment>
<keyword evidence="6" id="KW-1185">Reference proteome</keyword>
<dbReference type="GO" id="GO:0005886">
    <property type="term" value="C:plasma membrane"/>
    <property type="evidence" value="ECO:0007669"/>
    <property type="project" value="TreeGrafter"/>
</dbReference>
<evidence type="ECO:0000256" key="3">
    <source>
        <dbReference type="RuleBase" id="RU368068"/>
    </source>
</evidence>
<dbReference type="GeneID" id="92182777"/>
<dbReference type="RefSeq" id="XP_066801178.1">
    <property type="nucleotide sequence ID" value="XM_066948610.1"/>
</dbReference>
<evidence type="ECO:0000256" key="2">
    <source>
        <dbReference type="PIRSR" id="PIRSR600101-2"/>
    </source>
</evidence>
<dbReference type="Pfam" id="PF01019">
    <property type="entry name" value="G_glu_transpept"/>
    <property type="match status" value="1"/>
</dbReference>
<dbReference type="PANTHER" id="PTHR11686">
    <property type="entry name" value="GAMMA GLUTAMYL TRANSPEPTIDASE"/>
    <property type="match status" value="1"/>
</dbReference>
<dbReference type="Gene3D" id="1.10.246.130">
    <property type="match status" value="1"/>
</dbReference>
<evidence type="ECO:0000256" key="4">
    <source>
        <dbReference type="SAM" id="SignalP"/>
    </source>
</evidence>
<dbReference type="GO" id="GO:0036374">
    <property type="term" value="F:glutathione hydrolase activity"/>
    <property type="evidence" value="ECO:0007669"/>
    <property type="project" value="UniProtKB-UniRule"/>
</dbReference>
<keyword evidence="3" id="KW-0012">Acyltransferase</keyword>
<sequence>MLFGLLALAVSHAVKASSSSPSSSSSSIQKRHSNCFGYNVQGCQYPIIGRNGAAASEVGTCSEIAIDILEQGGNAADGAVAMGLCVGVISGYHSGIGGGGFSLVRFPTGNGYDYEMIDFRESLPYAGNATIYSQYGTSQNKSLYGGLAVGVPGDLHGWWELHSRHGSLPWKTLFEPATTLARNGFVVNRDLAEEIAPWMLNDPLWAEVYYPNGTALTEGDMAYRPTYANTLEKIGEQGIGAFYDRTSGIAKNTVKAVAETGGILSLDDLEAYEAIMRTPANITYRGNKIFSTVAPSSGSVVLSALKIFEGYDGSAQDNDPAINLTTHFLLEATEFAYGQRSTLGDPAFTPNVTYLEQAYLLESTAEAVRAKINFNRTYPITYYAPSDYFPTRESGTSHMAIVDKDGMAVSLTTTVNLIWGSRVMTEDGIILNDEMDDFGAPGQLNAFGFPSSPINYPAAGKRPQSSISSSMAEDEDGNLLIATGSAGGSQIITATLQQLYHHLDQGLNSTASTIHPRWHDQLGGRSTFEVPDAEFGIVGYDNGTVSYLAGLGYNVTYVTPGGSVSQAIGRLEDGSYLAASDPRRISGYGAAF</sequence>
<feature type="binding site" evidence="2">
    <location>
        <begin position="465"/>
        <end position="466"/>
    </location>
    <ligand>
        <name>L-glutamate</name>
        <dbReference type="ChEBI" id="CHEBI:29985"/>
    </ligand>
</feature>
<gene>
    <name evidence="5" type="ORF">IAR55_005519</name>
</gene>
<dbReference type="SUPFAM" id="SSF56235">
    <property type="entry name" value="N-terminal nucleophile aminohydrolases (Ntn hydrolases)"/>
    <property type="match status" value="1"/>
</dbReference>